<name>A0A9W8HXF4_9FUNG</name>
<dbReference type="SUPFAM" id="SSF53474">
    <property type="entry name" value="alpha/beta-Hydrolases"/>
    <property type="match status" value="1"/>
</dbReference>
<evidence type="ECO:0000256" key="1">
    <source>
        <dbReference type="ARBA" id="ARBA00008645"/>
    </source>
</evidence>
<accession>A0A9W8HXF4</accession>
<feature type="active site" evidence="7">
    <location>
        <position position="173"/>
    </location>
</feature>
<evidence type="ECO:0000256" key="7">
    <source>
        <dbReference type="PIRSR" id="PIRSR022950-1"/>
    </source>
</evidence>
<dbReference type="PIRSF" id="PIRSF022950">
    <property type="entry name" value="PPase_methylesterase_euk"/>
    <property type="match status" value="1"/>
</dbReference>
<dbReference type="Pfam" id="PF12697">
    <property type="entry name" value="Abhydrolase_6"/>
    <property type="match status" value="1"/>
</dbReference>
<dbReference type="InterPro" id="IPR000073">
    <property type="entry name" value="AB_hydrolase_1"/>
</dbReference>
<dbReference type="PANTHER" id="PTHR14189:SF0">
    <property type="entry name" value="PROTEIN PHOSPHATASE METHYLESTERASE 1"/>
    <property type="match status" value="1"/>
</dbReference>
<comment type="function">
    <text evidence="6">Demethylates proteins that have been reversibly carboxymethylated.</text>
</comment>
<gene>
    <name evidence="9" type="primary">PPE1_2</name>
    <name evidence="9" type="ORF">H4R20_002651</name>
</gene>
<evidence type="ECO:0000256" key="6">
    <source>
        <dbReference type="PIRNR" id="PIRNR022950"/>
    </source>
</evidence>
<comment type="similarity">
    <text evidence="1 6">Belongs to the AB hydrolase superfamily.</text>
</comment>
<proteinExistence type="inferred from homology"/>
<sequence length="329" mass="36473">MDFRQSIFRAHNLKLPPLEPSSAASETDSNNLPSALPWNDYFEEKRTVDYRDTHFNVYASGIGNNGPIFVLHHGAGHSGLTFGLAAKHIHSSDSQNFTVVAVDARAHGDTAGENEEDLCLERMVDDLAGIFGSLFPENKRDVVVVGHSMGGAVAAHVVKEKRITNVLGLVLIDIVEGSAMDSLSAIPTFINARPQSFKSVGSAIQWHIDSEAVQNLESARLSVPSLVTPKDNVWTWRTHLLPTERFWRGWYEGLSQTFVKAPTAKLLVLAGTDRLDKELLIAQMQGKFQLELLPAAGHTIQEDLPQRVADLIVSFWKRNQRLNIPIRRL</sequence>
<keyword evidence="10" id="KW-1185">Reference proteome</keyword>
<evidence type="ECO:0000313" key="10">
    <source>
        <dbReference type="Proteomes" id="UP001140094"/>
    </source>
</evidence>
<feature type="active site" evidence="7">
    <location>
        <position position="298"/>
    </location>
</feature>
<dbReference type="PANTHER" id="PTHR14189">
    <property type="entry name" value="PROTEIN PHOSPHATASE METHYLESTERASE-1 RELATED"/>
    <property type="match status" value="1"/>
</dbReference>
<dbReference type="GO" id="GO:0051723">
    <property type="term" value="F:protein methylesterase activity"/>
    <property type="evidence" value="ECO:0007669"/>
    <property type="project" value="UniProtKB-EC"/>
</dbReference>
<reference evidence="9" key="1">
    <citation type="submission" date="2022-07" db="EMBL/GenBank/DDBJ databases">
        <title>Phylogenomic reconstructions and comparative analyses of Kickxellomycotina fungi.</title>
        <authorList>
            <person name="Reynolds N.K."/>
            <person name="Stajich J.E."/>
            <person name="Barry K."/>
            <person name="Grigoriev I.V."/>
            <person name="Crous P."/>
            <person name="Smith M.E."/>
        </authorList>
    </citation>
    <scope>NUCLEOTIDE SEQUENCE</scope>
    <source>
        <strain evidence="9">NRRL 1565</strain>
    </source>
</reference>
<feature type="active site" evidence="7">
    <location>
        <position position="148"/>
    </location>
</feature>
<dbReference type="EMBL" id="JANBUO010000446">
    <property type="protein sequence ID" value="KAJ2804058.1"/>
    <property type="molecule type" value="Genomic_DNA"/>
</dbReference>
<evidence type="ECO:0000256" key="2">
    <source>
        <dbReference type="ARBA" id="ARBA00020672"/>
    </source>
</evidence>
<evidence type="ECO:0000313" key="9">
    <source>
        <dbReference type="EMBL" id="KAJ2804058.1"/>
    </source>
</evidence>
<dbReference type="Gene3D" id="3.40.50.1820">
    <property type="entry name" value="alpha/beta hydrolase"/>
    <property type="match status" value="1"/>
</dbReference>
<keyword evidence="4 6" id="KW-0378">Hydrolase</keyword>
<organism evidence="9 10">
    <name type="scientific">Coemansia guatemalensis</name>
    <dbReference type="NCBI Taxonomy" id="2761395"/>
    <lineage>
        <taxon>Eukaryota</taxon>
        <taxon>Fungi</taxon>
        <taxon>Fungi incertae sedis</taxon>
        <taxon>Zoopagomycota</taxon>
        <taxon>Kickxellomycotina</taxon>
        <taxon>Kickxellomycetes</taxon>
        <taxon>Kickxellales</taxon>
        <taxon>Kickxellaceae</taxon>
        <taxon>Coemansia</taxon>
    </lineage>
</organism>
<dbReference type="InterPro" id="IPR016812">
    <property type="entry name" value="PPase_methylesterase_euk"/>
</dbReference>
<dbReference type="OrthoDB" id="194865at2759"/>
<feature type="domain" description="AB hydrolase-1" evidence="8">
    <location>
        <begin position="69"/>
        <end position="310"/>
    </location>
</feature>
<dbReference type="EC" id="3.1.1.-" evidence="6"/>
<dbReference type="InterPro" id="IPR029058">
    <property type="entry name" value="AB_hydrolase_fold"/>
</dbReference>
<protein>
    <recommendedName>
        <fullName evidence="2 6">Protein phosphatase methylesterase 1</fullName>
        <shortName evidence="6">PME-1</shortName>
        <ecNumber evidence="6">3.1.1.-</ecNumber>
    </recommendedName>
</protein>
<evidence type="ECO:0000256" key="4">
    <source>
        <dbReference type="ARBA" id="ARBA00022801"/>
    </source>
</evidence>
<evidence type="ECO:0000259" key="8">
    <source>
        <dbReference type="Pfam" id="PF12697"/>
    </source>
</evidence>
<comment type="catalytic activity">
    <reaction evidence="5">
        <text>[phosphatase 2A protein]-C-terminal L-leucine methyl ester + H2O = [phosphatase 2A protein]-C-terminal L-leucine + methanol + H(+)</text>
        <dbReference type="Rhea" id="RHEA:48548"/>
        <dbReference type="Rhea" id="RHEA-COMP:12134"/>
        <dbReference type="Rhea" id="RHEA-COMP:12135"/>
        <dbReference type="ChEBI" id="CHEBI:15377"/>
        <dbReference type="ChEBI" id="CHEBI:15378"/>
        <dbReference type="ChEBI" id="CHEBI:17790"/>
        <dbReference type="ChEBI" id="CHEBI:90516"/>
        <dbReference type="ChEBI" id="CHEBI:90517"/>
        <dbReference type="EC" id="3.1.1.89"/>
    </reaction>
</comment>
<dbReference type="Proteomes" id="UP001140094">
    <property type="component" value="Unassembled WGS sequence"/>
</dbReference>
<dbReference type="AlphaFoldDB" id="A0A9W8HXF4"/>
<evidence type="ECO:0000256" key="5">
    <source>
        <dbReference type="ARBA" id="ARBA00049203"/>
    </source>
</evidence>
<comment type="caution">
    <text evidence="9">The sequence shown here is derived from an EMBL/GenBank/DDBJ whole genome shotgun (WGS) entry which is preliminary data.</text>
</comment>
<keyword evidence="3 6" id="KW-0719">Serine esterase</keyword>
<evidence type="ECO:0000256" key="3">
    <source>
        <dbReference type="ARBA" id="ARBA00022487"/>
    </source>
</evidence>